<reference evidence="2 3" key="1">
    <citation type="submission" date="2017-09" db="EMBL/GenBank/DDBJ databases">
        <title>Sequencing the genomes of two abundant thermophiles in Great Basin hot springs: Thermocrinis jamiesonii and novel Chloroflexi Thermoflexus hugenholtzii.</title>
        <authorList>
            <person name="Hedlund B."/>
        </authorList>
    </citation>
    <scope>NUCLEOTIDE SEQUENCE [LARGE SCALE GENOMIC DNA]</scope>
    <source>
        <strain evidence="2 3">G233</strain>
    </source>
</reference>
<evidence type="ECO:0000259" key="1">
    <source>
        <dbReference type="Pfam" id="PF00149"/>
    </source>
</evidence>
<dbReference type="PANTHER" id="PTHR30337">
    <property type="entry name" value="COMPONENT OF ATP-DEPENDENT DSDNA EXONUCLEASE"/>
    <property type="match status" value="1"/>
</dbReference>
<dbReference type="InterPro" id="IPR050535">
    <property type="entry name" value="DNA_Repair-Maintenance_Comp"/>
</dbReference>
<dbReference type="GO" id="GO:0016787">
    <property type="term" value="F:hydrolase activity"/>
    <property type="evidence" value="ECO:0007669"/>
    <property type="project" value="InterPro"/>
</dbReference>
<name>A0A2A9HFS9_TEPT2</name>
<dbReference type="EMBL" id="PDJQ01000001">
    <property type="protein sequence ID" value="PFG74887.1"/>
    <property type="molecule type" value="Genomic_DNA"/>
</dbReference>
<dbReference type="SUPFAM" id="SSF56300">
    <property type="entry name" value="Metallo-dependent phosphatases"/>
    <property type="match status" value="1"/>
</dbReference>
<protein>
    <submittedName>
        <fullName evidence="2">Calcineurin-like phosphoesterase family protein</fullName>
    </submittedName>
</protein>
<comment type="caution">
    <text evidence="2">The sequence shown here is derived from an EMBL/GenBank/DDBJ whole genome shotgun (WGS) entry which is preliminary data.</text>
</comment>
<dbReference type="Pfam" id="PF00149">
    <property type="entry name" value="Metallophos"/>
    <property type="match status" value="1"/>
</dbReference>
<feature type="domain" description="Calcineurin-like phosphoesterase" evidence="1">
    <location>
        <begin position="7"/>
        <end position="200"/>
    </location>
</feature>
<organism evidence="2 3">
    <name type="scientific">Tepidiforma thermophila (strain KCTC 52669 / CGMCC 1.13589 / G233)</name>
    <dbReference type="NCBI Taxonomy" id="2761530"/>
    <lineage>
        <taxon>Bacteria</taxon>
        <taxon>Bacillati</taxon>
        <taxon>Chloroflexota</taxon>
        <taxon>Tepidiformia</taxon>
        <taxon>Tepidiformales</taxon>
        <taxon>Tepidiformaceae</taxon>
        <taxon>Tepidiforma</taxon>
    </lineage>
</organism>
<evidence type="ECO:0000313" key="3">
    <source>
        <dbReference type="Proteomes" id="UP000223071"/>
    </source>
</evidence>
<evidence type="ECO:0000313" key="2">
    <source>
        <dbReference type="EMBL" id="PFG74887.1"/>
    </source>
</evidence>
<gene>
    <name evidence="2" type="ORF">A9A59_2134</name>
</gene>
<dbReference type="Gene3D" id="3.60.21.10">
    <property type="match status" value="1"/>
</dbReference>
<accession>A0A2A9HFS9</accession>
<dbReference type="RefSeq" id="WP_165772664.1">
    <property type="nucleotide sequence ID" value="NZ_PDJQ01000001.1"/>
</dbReference>
<proteinExistence type="predicted"/>
<keyword evidence="3" id="KW-1185">Reference proteome</keyword>
<dbReference type="AlphaFoldDB" id="A0A2A9HFS9"/>
<dbReference type="Proteomes" id="UP000223071">
    <property type="component" value="Unassembled WGS sequence"/>
</dbReference>
<dbReference type="InterPro" id="IPR029052">
    <property type="entry name" value="Metallo-depent_PP-like"/>
</dbReference>
<dbReference type="InterPro" id="IPR004843">
    <property type="entry name" value="Calcineurin-like_PHP"/>
</dbReference>
<sequence>MREPRPLRVVHTSDVHLGAYAGNDHPGWVERRRRMEAAFSRVIDLANRACADVLVLAGDIFDNDRVPAETVEWAAAQIARFKGQAFLIPGNHDPMDPGSIYWRHDMEAIAKRLTIVREHRGEVIEPEGVDLVVWGRAYLDSDWHFRPLDGLPERLDRRWHIALAHGHFVPEGGETYRSLPIHERELAAARGHWDYVALGHWEPHADVSRHGVTAVYSGAPMPLSDANRRAGLCVIVDFDARGVRWRTERVDG</sequence>